<evidence type="ECO:0000256" key="1">
    <source>
        <dbReference type="ARBA" id="ARBA00001633"/>
    </source>
</evidence>
<dbReference type="PANTHER" id="PTHR22854">
    <property type="entry name" value="TRYPTOPHAN BIOSYNTHESIS PROTEIN"/>
    <property type="match status" value="1"/>
</dbReference>
<keyword evidence="4 8" id="KW-0210">Decarboxylase</keyword>
<protein>
    <recommendedName>
        <fullName evidence="8">Indole-3-glycerol phosphate synthase</fullName>
        <shortName evidence="8">IGPS</shortName>
        <ecNumber evidence="8">4.1.1.48</ecNumber>
    </recommendedName>
</protein>
<dbReference type="CDD" id="cd00331">
    <property type="entry name" value="IGPS"/>
    <property type="match status" value="1"/>
</dbReference>
<dbReference type="UniPathway" id="UPA00035">
    <property type="reaction ID" value="UER00043"/>
</dbReference>
<dbReference type="InterPro" id="IPR001468">
    <property type="entry name" value="Indole-3-GlycerolPSynthase_CS"/>
</dbReference>
<dbReference type="SUPFAM" id="SSF51366">
    <property type="entry name" value="Ribulose-phoshate binding barrel"/>
    <property type="match status" value="1"/>
</dbReference>
<accession>A0A1M4SYA7</accession>
<dbReference type="AlphaFoldDB" id="A0A1M4SYA7"/>
<name>A0A1M4SYA7_9BACT</name>
<dbReference type="GO" id="GO:0004425">
    <property type="term" value="F:indole-3-glycerol-phosphate synthase activity"/>
    <property type="evidence" value="ECO:0007669"/>
    <property type="project" value="UniProtKB-UniRule"/>
</dbReference>
<reference evidence="10 11" key="1">
    <citation type="submission" date="2016-11" db="EMBL/GenBank/DDBJ databases">
        <authorList>
            <person name="Jaros S."/>
            <person name="Januszkiewicz K."/>
            <person name="Wedrychowicz H."/>
        </authorList>
    </citation>
    <scope>NUCLEOTIDE SEQUENCE [LARGE SCALE GENOMIC DNA]</scope>
    <source>
        <strain evidence="10 11">DSM 21986</strain>
    </source>
</reference>
<dbReference type="OrthoDB" id="9804217at2"/>
<dbReference type="FunFam" id="3.20.20.70:FF:000024">
    <property type="entry name" value="Indole-3-glycerol phosphate synthase"/>
    <property type="match status" value="1"/>
</dbReference>
<evidence type="ECO:0000313" key="10">
    <source>
        <dbReference type="EMBL" id="SHE37159.1"/>
    </source>
</evidence>
<dbReference type="Pfam" id="PF00218">
    <property type="entry name" value="IGPS"/>
    <property type="match status" value="1"/>
</dbReference>
<dbReference type="HAMAP" id="MF_00134_B">
    <property type="entry name" value="IGPS_B"/>
    <property type="match status" value="1"/>
</dbReference>
<keyword evidence="3 8" id="KW-0028">Amino-acid biosynthesis</keyword>
<dbReference type="STRING" id="1194090.SAMN05443144_101154"/>
<dbReference type="InterPro" id="IPR013798">
    <property type="entry name" value="Indole-3-glycerol_P_synth_dom"/>
</dbReference>
<organism evidence="10 11">
    <name type="scientific">Fodinibius roseus</name>
    <dbReference type="NCBI Taxonomy" id="1194090"/>
    <lineage>
        <taxon>Bacteria</taxon>
        <taxon>Pseudomonadati</taxon>
        <taxon>Balneolota</taxon>
        <taxon>Balneolia</taxon>
        <taxon>Balneolales</taxon>
        <taxon>Balneolaceae</taxon>
        <taxon>Fodinibius</taxon>
    </lineage>
</organism>
<dbReference type="PROSITE" id="PS00614">
    <property type="entry name" value="IGPS"/>
    <property type="match status" value="1"/>
</dbReference>
<dbReference type="GO" id="GO:0000162">
    <property type="term" value="P:L-tryptophan biosynthetic process"/>
    <property type="evidence" value="ECO:0007669"/>
    <property type="project" value="UniProtKB-UniRule"/>
</dbReference>
<dbReference type="InterPro" id="IPR011060">
    <property type="entry name" value="RibuloseP-bd_barrel"/>
</dbReference>
<evidence type="ECO:0000256" key="2">
    <source>
        <dbReference type="ARBA" id="ARBA00004696"/>
    </source>
</evidence>
<dbReference type="RefSeq" id="WP_073058904.1">
    <property type="nucleotide sequence ID" value="NZ_FQUS01000001.1"/>
</dbReference>
<dbReference type="EC" id="4.1.1.48" evidence="8"/>
<proteinExistence type="inferred from homology"/>
<evidence type="ECO:0000313" key="11">
    <source>
        <dbReference type="Proteomes" id="UP000184041"/>
    </source>
</evidence>
<dbReference type="InterPro" id="IPR013785">
    <property type="entry name" value="Aldolase_TIM"/>
</dbReference>
<keyword evidence="6 8" id="KW-0057">Aromatic amino acid biosynthesis</keyword>
<evidence type="ECO:0000256" key="6">
    <source>
        <dbReference type="ARBA" id="ARBA00023141"/>
    </source>
</evidence>
<keyword evidence="5 8" id="KW-0822">Tryptophan biosynthesis</keyword>
<comment type="similarity">
    <text evidence="8">Belongs to the TrpC family.</text>
</comment>
<dbReference type="InterPro" id="IPR045186">
    <property type="entry name" value="Indole-3-glycerol_P_synth"/>
</dbReference>
<comment type="catalytic activity">
    <reaction evidence="1 8">
        <text>1-(2-carboxyphenylamino)-1-deoxy-D-ribulose 5-phosphate + H(+) = (1S,2R)-1-C-(indol-3-yl)glycerol 3-phosphate + CO2 + H2O</text>
        <dbReference type="Rhea" id="RHEA:23476"/>
        <dbReference type="ChEBI" id="CHEBI:15377"/>
        <dbReference type="ChEBI" id="CHEBI:15378"/>
        <dbReference type="ChEBI" id="CHEBI:16526"/>
        <dbReference type="ChEBI" id="CHEBI:58613"/>
        <dbReference type="ChEBI" id="CHEBI:58866"/>
        <dbReference type="EC" id="4.1.1.48"/>
    </reaction>
</comment>
<gene>
    <name evidence="8" type="primary">trpC</name>
    <name evidence="10" type="ORF">SAMN05443144_101154</name>
</gene>
<dbReference type="NCBIfam" id="NF001377">
    <property type="entry name" value="PRK00278.2-4"/>
    <property type="match status" value="1"/>
</dbReference>
<evidence type="ECO:0000259" key="9">
    <source>
        <dbReference type="Pfam" id="PF00218"/>
    </source>
</evidence>
<keyword evidence="7 8" id="KW-0456">Lyase</keyword>
<dbReference type="PANTHER" id="PTHR22854:SF2">
    <property type="entry name" value="INDOLE-3-GLYCEROL-PHOSPHATE SYNTHASE"/>
    <property type="match status" value="1"/>
</dbReference>
<evidence type="ECO:0000256" key="7">
    <source>
        <dbReference type="ARBA" id="ARBA00023239"/>
    </source>
</evidence>
<dbReference type="Proteomes" id="UP000184041">
    <property type="component" value="Unassembled WGS sequence"/>
</dbReference>
<dbReference type="GO" id="GO:0004640">
    <property type="term" value="F:phosphoribosylanthranilate isomerase activity"/>
    <property type="evidence" value="ECO:0007669"/>
    <property type="project" value="TreeGrafter"/>
</dbReference>
<evidence type="ECO:0000256" key="3">
    <source>
        <dbReference type="ARBA" id="ARBA00022605"/>
    </source>
</evidence>
<comment type="pathway">
    <text evidence="2 8">Amino-acid biosynthesis; L-tryptophan biosynthesis; L-tryptophan from chorismate: step 4/5.</text>
</comment>
<feature type="domain" description="Indole-3-glycerol phosphate synthase" evidence="9">
    <location>
        <begin position="5"/>
        <end position="256"/>
    </location>
</feature>
<evidence type="ECO:0000256" key="4">
    <source>
        <dbReference type="ARBA" id="ARBA00022793"/>
    </source>
</evidence>
<sequence>MATILDEIVEQTARDLQKRKQKVTFKDLESHERYEQPARNFKKALADAPDVAIIAEIKKASPSKGLIRKDFDPRKIAGQYQEGGASAISVLTDQPAFKGRLEYLEIASKEVSIPLLRKDFIIDPYQIKEAKAYGADAVLLIVAITEGQQLEELLHAAEEFGIQALVECYSENDVENVMFDQVDILGVNNRDLRTFEVDLHRGVALLQRAPEETVLVSESGLRRAEDLYYLYEKKIHAALIGEHFMRQPDPGRALRNMKKELREQIENV</sequence>
<dbReference type="Gene3D" id="3.20.20.70">
    <property type="entry name" value="Aldolase class I"/>
    <property type="match status" value="1"/>
</dbReference>
<keyword evidence="11" id="KW-1185">Reference proteome</keyword>
<evidence type="ECO:0000256" key="5">
    <source>
        <dbReference type="ARBA" id="ARBA00022822"/>
    </source>
</evidence>
<dbReference type="EMBL" id="FQUS01000001">
    <property type="protein sequence ID" value="SHE37159.1"/>
    <property type="molecule type" value="Genomic_DNA"/>
</dbReference>
<evidence type="ECO:0000256" key="8">
    <source>
        <dbReference type="HAMAP-Rule" id="MF_00134"/>
    </source>
</evidence>